<dbReference type="AlphaFoldDB" id="A0A367FAK4"/>
<proteinExistence type="predicted"/>
<evidence type="ECO:0000259" key="4">
    <source>
        <dbReference type="PROSITE" id="PS01124"/>
    </source>
</evidence>
<dbReference type="PANTHER" id="PTHR46796:SF15">
    <property type="entry name" value="BLL1074 PROTEIN"/>
    <property type="match status" value="1"/>
</dbReference>
<dbReference type="InterPro" id="IPR018060">
    <property type="entry name" value="HTH_AraC"/>
</dbReference>
<gene>
    <name evidence="5" type="ORF">DTL70_06575</name>
</gene>
<reference evidence="5 6" key="1">
    <citation type="submission" date="2018-06" db="EMBL/GenBank/DDBJ databases">
        <title>Streptomyces reniochalinae sp. nov. and Streptomyces diacarnus sp. nov. from marine sponges.</title>
        <authorList>
            <person name="Li L."/>
        </authorList>
    </citation>
    <scope>NUCLEOTIDE SEQUENCE [LARGE SCALE GENOMIC DNA]</scope>
    <source>
        <strain evidence="5 6">LHW51701</strain>
    </source>
</reference>
<dbReference type="GO" id="GO:0003700">
    <property type="term" value="F:DNA-binding transcription factor activity"/>
    <property type="evidence" value="ECO:0007669"/>
    <property type="project" value="InterPro"/>
</dbReference>
<dbReference type="Proteomes" id="UP000252914">
    <property type="component" value="Unassembled WGS sequence"/>
</dbReference>
<evidence type="ECO:0000256" key="2">
    <source>
        <dbReference type="ARBA" id="ARBA00023125"/>
    </source>
</evidence>
<dbReference type="InterPro" id="IPR050204">
    <property type="entry name" value="AraC_XylS_family_regulators"/>
</dbReference>
<sequence length="264" mass="28527">MAGFRPRVPALADIAMIPHPSVTLLFDLSDGADLVHDAGGRYGRGSVAVGLLPGDFRASGQVGEVLQIRLQPVAAAALLGEQADLRGEAVSLQDVWGRDVAQAEERLRAAGSWDERFTAARNILLRRLAELTRLDTRPQVDREVAHAWRRTRGSRGRVRVAGLADEVGWSRKRLSARFRSQLGITPKRAARLVRFDHAAHLLAAGRTAVGAAAESGYVDQPHLHREVKEFTGLTPAAVATAPWLAIDDVAWPASPPPAPTPQRP</sequence>
<evidence type="ECO:0000313" key="6">
    <source>
        <dbReference type="Proteomes" id="UP000252914"/>
    </source>
</evidence>
<dbReference type="Pfam" id="PF12833">
    <property type="entry name" value="HTH_18"/>
    <property type="match status" value="1"/>
</dbReference>
<comment type="caution">
    <text evidence="5">The sequence shown here is derived from an EMBL/GenBank/DDBJ whole genome shotgun (WGS) entry which is preliminary data.</text>
</comment>
<evidence type="ECO:0000256" key="1">
    <source>
        <dbReference type="ARBA" id="ARBA00023015"/>
    </source>
</evidence>
<dbReference type="Gene3D" id="1.10.10.60">
    <property type="entry name" value="Homeodomain-like"/>
    <property type="match status" value="1"/>
</dbReference>
<evidence type="ECO:0000256" key="3">
    <source>
        <dbReference type="ARBA" id="ARBA00023163"/>
    </source>
</evidence>
<keyword evidence="6" id="KW-1185">Reference proteome</keyword>
<protein>
    <submittedName>
        <fullName evidence="5">AraC family transcriptional regulator</fullName>
    </submittedName>
</protein>
<dbReference type="PROSITE" id="PS01124">
    <property type="entry name" value="HTH_ARAC_FAMILY_2"/>
    <property type="match status" value="1"/>
</dbReference>
<organism evidence="5 6">
    <name type="scientific">Streptomyces diacarni</name>
    <dbReference type="NCBI Taxonomy" id="2800381"/>
    <lineage>
        <taxon>Bacteria</taxon>
        <taxon>Bacillati</taxon>
        <taxon>Actinomycetota</taxon>
        <taxon>Actinomycetes</taxon>
        <taxon>Kitasatosporales</taxon>
        <taxon>Streptomycetaceae</taxon>
        <taxon>Streptomyces</taxon>
    </lineage>
</organism>
<evidence type="ECO:0000313" key="5">
    <source>
        <dbReference type="EMBL" id="RCG26715.1"/>
    </source>
</evidence>
<dbReference type="SMART" id="SM00342">
    <property type="entry name" value="HTH_ARAC"/>
    <property type="match status" value="1"/>
</dbReference>
<name>A0A367FAK4_9ACTN</name>
<dbReference type="PANTHER" id="PTHR46796">
    <property type="entry name" value="HTH-TYPE TRANSCRIPTIONAL ACTIVATOR RHAS-RELATED"/>
    <property type="match status" value="1"/>
</dbReference>
<dbReference type="EMBL" id="QOIN01000033">
    <property type="protein sequence ID" value="RCG26715.1"/>
    <property type="molecule type" value="Genomic_DNA"/>
</dbReference>
<keyword evidence="3" id="KW-0804">Transcription</keyword>
<accession>A0A367FAK4</accession>
<keyword evidence="2" id="KW-0238">DNA-binding</keyword>
<feature type="domain" description="HTH araC/xylS-type" evidence="4">
    <location>
        <begin position="143"/>
        <end position="241"/>
    </location>
</feature>
<dbReference type="GO" id="GO:0043565">
    <property type="term" value="F:sequence-specific DNA binding"/>
    <property type="evidence" value="ECO:0007669"/>
    <property type="project" value="InterPro"/>
</dbReference>
<keyword evidence="1" id="KW-0805">Transcription regulation</keyword>